<dbReference type="Pfam" id="PF00646">
    <property type="entry name" value="F-box"/>
    <property type="match status" value="1"/>
</dbReference>
<evidence type="ECO:0000313" key="2">
    <source>
        <dbReference type="EMBL" id="KAK8950608.1"/>
    </source>
</evidence>
<dbReference type="InterPro" id="IPR001810">
    <property type="entry name" value="F-box_dom"/>
</dbReference>
<reference evidence="2 3" key="1">
    <citation type="journal article" date="2022" name="Nat. Plants">
        <title>Genomes of leafy and leafless Platanthera orchids illuminate the evolution of mycoheterotrophy.</title>
        <authorList>
            <person name="Li M.H."/>
            <person name="Liu K.W."/>
            <person name="Li Z."/>
            <person name="Lu H.C."/>
            <person name="Ye Q.L."/>
            <person name="Zhang D."/>
            <person name="Wang J.Y."/>
            <person name="Li Y.F."/>
            <person name="Zhong Z.M."/>
            <person name="Liu X."/>
            <person name="Yu X."/>
            <person name="Liu D.K."/>
            <person name="Tu X.D."/>
            <person name="Liu B."/>
            <person name="Hao Y."/>
            <person name="Liao X.Y."/>
            <person name="Jiang Y.T."/>
            <person name="Sun W.H."/>
            <person name="Chen J."/>
            <person name="Chen Y.Q."/>
            <person name="Ai Y."/>
            <person name="Zhai J.W."/>
            <person name="Wu S.S."/>
            <person name="Zhou Z."/>
            <person name="Hsiao Y.Y."/>
            <person name="Wu W.L."/>
            <person name="Chen Y.Y."/>
            <person name="Lin Y.F."/>
            <person name="Hsu J.L."/>
            <person name="Li C.Y."/>
            <person name="Wang Z.W."/>
            <person name="Zhao X."/>
            <person name="Zhong W.Y."/>
            <person name="Ma X.K."/>
            <person name="Ma L."/>
            <person name="Huang J."/>
            <person name="Chen G.Z."/>
            <person name="Huang M.Z."/>
            <person name="Huang L."/>
            <person name="Peng D.H."/>
            <person name="Luo Y.B."/>
            <person name="Zou S.Q."/>
            <person name="Chen S.P."/>
            <person name="Lan S."/>
            <person name="Tsai W.C."/>
            <person name="Van de Peer Y."/>
            <person name="Liu Z.J."/>
        </authorList>
    </citation>
    <scope>NUCLEOTIDE SEQUENCE [LARGE SCALE GENOMIC DNA]</scope>
    <source>
        <strain evidence="2">Lor288</strain>
    </source>
</reference>
<gene>
    <name evidence="2" type="ORF">KSP40_PGU000366</name>
</gene>
<dbReference type="InterPro" id="IPR050796">
    <property type="entry name" value="SCF_F-box_component"/>
</dbReference>
<comment type="caution">
    <text evidence="2">The sequence shown here is derived from an EMBL/GenBank/DDBJ whole genome shotgun (WGS) entry which is preliminary data.</text>
</comment>
<protein>
    <submittedName>
        <fullName evidence="2">F-box/kelch-repeat protein</fullName>
    </submittedName>
</protein>
<keyword evidence="3" id="KW-1185">Reference proteome</keyword>
<dbReference type="CDD" id="cd22157">
    <property type="entry name" value="F-box_AtFBW1-like"/>
    <property type="match status" value="1"/>
</dbReference>
<dbReference type="PROSITE" id="PS51257">
    <property type="entry name" value="PROKAR_LIPOPROTEIN"/>
    <property type="match status" value="1"/>
</dbReference>
<proteinExistence type="predicted"/>
<dbReference type="InterPro" id="IPR036047">
    <property type="entry name" value="F-box-like_dom_sf"/>
</dbReference>
<dbReference type="Proteomes" id="UP001412067">
    <property type="component" value="Unassembled WGS sequence"/>
</dbReference>
<dbReference type="EMBL" id="JBBWWR010000015">
    <property type="protein sequence ID" value="KAK8950608.1"/>
    <property type="molecule type" value="Genomic_DNA"/>
</dbReference>
<evidence type="ECO:0000259" key="1">
    <source>
        <dbReference type="SMART" id="SM00256"/>
    </source>
</evidence>
<dbReference type="SMART" id="SM00256">
    <property type="entry name" value="FBOX"/>
    <property type="match status" value="1"/>
</dbReference>
<name>A0ABR2LVM2_9ASPA</name>
<feature type="domain" description="F-box" evidence="1">
    <location>
        <begin position="106"/>
        <end position="146"/>
    </location>
</feature>
<evidence type="ECO:0000313" key="3">
    <source>
        <dbReference type="Proteomes" id="UP001412067"/>
    </source>
</evidence>
<accession>A0ABR2LVM2</accession>
<sequence>MDEKSPALNLPSVPLASACHKATRDDGNQLDTYQHISKSRRRRRRRNGCDRKQRLELYFRTHPLAADGIELQWSISVPREPKVKTVVGEEMPEKLECARSHSRVYLPEDLVIEIILRLPAISVGRFRCVSTSWLSISTDPSFILAHTRRIAKTLAFHFIPRNLPLRKYMDAFPPRQNELFTVCIGKPKFSHIGYEAVSSCDGLICFRVNRSECRRLYNYAAAAGTPSCPGVSLKYVLNPLTGLRIDIPSNSVDRFGYRPGCQLYYHRWTGEYRLLHAHVGTYEDLLCAEVLSLGGAMNSWRQINATTYPGVLVQWRTSVLTKKLCITSGRLKVVRYLIRDGEEPVR</sequence>
<dbReference type="SUPFAM" id="SSF81383">
    <property type="entry name" value="F-box domain"/>
    <property type="match status" value="1"/>
</dbReference>
<dbReference type="Gene3D" id="1.20.1280.50">
    <property type="match status" value="1"/>
</dbReference>
<dbReference type="PANTHER" id="PTHR31672:SF13">
    <property type="entry name" value="F-BOX PROTEIN CPR30-LIKE"/>
    <property type="match status" value="1"/>
</dbReference>
<dbReference type="PANTHER" id="PTHR31672">
    <property type="entry name" value="BNACNNG10540D PROTEIN"/>
    <property type="match status" value="1"/>
</dbReference>
<organism evidence="2 3">
    <name type="scientific">Platanthera guangdongensis</name>
    <dbReference type="NCBI Taxonomy" id="2320717"/>
    <lineage>
        <taxon>Eukaryota</taxon>
        <taxon>Viridiplantae</taxon>
        <taxon>Streptophyta</taxon>
        <taxon>Embryophyta</taxon>
        <taxon>Tracheophyta</taxon>
        <taxon>Spermatophyta</taxon>
        <taxon>Magnoliopsida</taxon>
        <taxon>Liliopsida</taxon>
        <taxon>Asparagales</taxon>
        <taxon>Orchidaceae</taxon>
        <taxon>Orchidoideae</taxon>
        <taxon>Orchideae</taxon>
        <taxon>Orchidinae</taxon>
        <taxon>Platanthera</taxon>
    </lineage>
</organism>